<dbReference type="InterPro" id="IPR001763">
    <property type="entry name" value="Rhodanese-like_dom"/>
</dbReference>
<dbReference type="Pfam" id="PF00581">
    <property type="entry name" value="Rhodanese"/>
    <property type="match status" value="1"/>
</dbReference>
<evidence type="ECO:0000313" key="3">
    <source>
        <dbReference type="Proteomes" id="UP001500902"/>
    </source>
</evidence>
<accession>A0ABP7ENC1</accession>
<proteinExistence type="predicted"/>
<comment type="caution">
    <text evidence="2">The sequence shown here is derived from an EMBL/GenBank/DDBJ whole genome shotgun (WGS) entry which is preliminary data.</text>
</comment>
<dbReference type="CDD" id="cd00158">
    <property type="entry name" value="RHOD"/>
    <property type="match status" value="1"/>
</dbReference>
<dbReference type="SMART" id="SM00450">
    <property type="entry name" value="RHOD"/>
    <property type="match status" value="1"/>
</dbReference>
<dbReference type="Proteomes" id="UP001500902">
    <property type="component" value="Unassembled WGS sequence"/>
</dbReference>
<reference evidence="3" key="1">
    <citation type="journal article" date="2019" name="Int. J. Syst. Evol. Microbiol.">
        <title>The Global Catalogue of Microorganisms (GCM) 10K type strain sequencing project: providing services to taxonomists for standard genome sequencing and annotation.</title>
        <authorList>
            <consortium name="The Broad Institute Genomics Platform"/>
            <consortium name="The Broad Institute Genome Sequencing Center for Infectious Disease"/>
            <person name="Wu L."/>
            <person name="Ma J."/>
        </authorList>
    </citation>
    <scope>NUCLEOTIDE SEQUENCE [LARGE SCALE GENOMIC DNA]</scope>
    <source>
        <strain evidence="3">JCM 16904</strain>
    </source>
</reference>
<dbReference type="EMBL" id="BAAAZP010000241">
    <property type="protein sequence ID" value="GAA3720441.1"/>
    <property type="molecule type" value="Genomic_DNA"/>
</dbReference>
<keyword evidence="3" id="KW-1185">Reference proteome</keyword>
<dbReference type="RefSeq" id="WP_344897407.1">
    <property type="nucleotide sequence ID" value="NZ_BAAAZP010000241.1"/>
</dbReference>
<protein>
    <recommendedName>
        <fullName evidence="1">Rhodanese domain-containing protein</fullName>
    </recommendedName>
</protein>
<dbReference type="SUPFAM" id="SSF52821">
    <property type="entry name" value="Rhodanese/Cell cycle control phosphatase"/>
    <property type="match status" value="1"/>
</dbReference>
<sequence>MTTQDDIPARDALIAPAQAAEKLRSGALFVDVRRPEARVEHGVLPSAVAVEKIDVASRFARSSADLLPDAADLDRDIVVFCSTERGSGPVVERLAELGYTRVSHIDGGYSAWKEQGFDSRPHDGGPADLPI</sequence>
<evidence type="ECO:0000259" key="1">
    <source>
        <dbReference type="PROSITE" id="PS50206"/>
    </source>
</evidence>
<feature type="domain" description="Rhodanese" evidence="1">
    <location>
        <begin position="23"/>
        <end position="121"/>
    </location>
</feature>
<dbReference type="PROSITE" id="PS50206">
    <property type="entry name" value="RHODANESE_3"/>
    <property type="match status" value="1"/>
</dbReference>
<gene>
    <name evidence="2" type="ORF">GCM10022224_103110</name>
</gene>
<evidence type="ECO:0000313" key="2">
    <source>
        <dbReference type="EMBL" id="GAA3720441.1"/>
    </source>
</evidence>
<name>A0ABP7ENC1_9ACTN</name>
<organism evidence="2 3">
    <name type="scientific">Nonomuraea antimicrobica</name>
    <dbReference type="NCBI Taxonomy" id="561173"/>
    <lineage>
        <taxon>Bacteria</taxon>
        <taxon>Bacillati</taxon>
        <taxon>Actinomycetota</taxon>
        <taxon>Actinomycetes</taxon>
        <taxon>Streptosporangiales</taxon>
        <taxon>Streptosporangiaceae</taxon>
        <taxon>Nonomuraea</taxon>
    </lineage>
</organism>
<dbReference type="Gene3D" id="3.40.250.10">
    <property type="entry name" value="Rhodanese-like domain"/>
    <property type="match status" value="1"/>
</dbReference>
<dbReference type="InterPro" id="IPR036873">
    <property type="entry name" value="Rhodanese-like_dom_sf"/>
</dbReference>